<evidence type="ECO:0000313" key="1">
    <source>
        <dbReference type="EMBL" id="EFA23598.1"/>
    </source>
</evidence>
<evidence type="ECO:0000313" key="2">
    <source>
        <dbReference type="Proteomes" id="UP000003656"/>
    </source>
</evidence>
<protein>
    <submittedName>
        <fullName evidence="1">Uncharacterized protein</fullName>
    </submittedName>
</protein>
<dbReference type="Proteomes" id="UP000003656">
    <property type="component" value="Unassembled WGS sequence"/>
</dbReference>
<dbReference type="AlphaFoldDB" id="D1NSE6"/>
<gene>
    <name evidence="1" type="ORF">BIFGAL_02703</name>
</gene>
<proteinExistence type="predicted"/>
<comment type="caution">
    <text evidence="1">The sequence shown here is derived from an EMBL/GenBank/DDBJ whole genome shotgun (WGS) entry which is preliminary data.</text>
</comment>
<dbReference type="EMBL" id="ABXB03000001">
    <property type="protein sequence ID" value="EFA23598.1"/>
    <property type="molecule type" value="Genomic_DNA"/>
</dbReference>
<reference evidence="1 2" key="1">
    <citation type="submission" date="2009-11" db="EMBL/GenBank/DDBJ databases">
        <authorList>
            <person name="Weinstock G."/>
            <person name="Sodergren E."/>
            <person name="Clifton S."/>
            <person name="Fulton L."/>
            <person name="Fulton B."/>
            <person name="Courtney L."/>
            <person name="Fronick C."/>
            <person name="Harrison M."/>
            <person name="Strong C."/>
            <person name="Farmer C."/>
            <person name="Delahaunty K."/>
            <person name="Markovic C."/>
            <person name="Hall O."/>
            <person name="Minx P."/>
            <person name="Tomlinson C."/>
            <person name="Mitreva M."/>
            <person name="Nelson J."/>
            <person name="Hou S."/>
            <person name="Wollam A."/>
            <person name="Pepin K.H."/>
            <person name="Johnson M."/>
            <person name="Bhonagiri V."/>
            <person name="Nash W.E."/>
            <person name="Warren W."/>
            <person name="Chinwalla A."/>
            <person name="Mardis E.R."/>
            <person name="Wilson R.K."/>
        </authorList>
    </citation>
    <scope>NUCLEOTIDE SEQUENCE [LARGE SCALE GENOMIC DNA]</scope>
    <source>
        <strain evidence="1 2">DSM 20093</strain>
    </source>
</reference>
<organism evidence="1 2">
    <name type="scientific">Bifidobacterium gallicum DSM 20093 = LMG 11596</name>
    <dbReference type="NCBI Taxonomy" id="561180"/>
    <lineage>
        <taxon>Bacteria</taxon>
        <taxon>Bacillati</taxon>
        <taxon>Actinomycetota</taxon>
        <taxon>Actinomycetes</taxon>
        <taxon>Bifidobacteriales</taxon>
        <taxon>Bifidobacteriaceae</taxon>
        <taxon>Bifidobacterium</taxon>
    </lineage>
</organism>
<accession>D1NSE6</accession>
<sequence>MSNDNVHHVTHFVVINTVSSEVQEVGILRWHKSGAPDYATADMEKPRNPV</sequence>
<name>D1NSE6_9BIFI</name>